<evidence type="ECO:0000313" key="5">
    <source>
        <dbReference type="EMBL" id="SUX11540.1"/>
    </source>
</evidence>
<protein>
    <submittedName>
        <fullName evidence="5">Putative integral membrane protein</fullName>
    </submittedName>
</protein>
<dbReference type="EMBL" id="UFVD01000001">
    <property type="protein sequence ID" value="SUX11540.1"/>
    <property type="molecule type" value="Genomic_DNA"/>
</dbReference>
<dbReference type="STRING" id="32024.GCA_000788295_00505"/>
<evidence type="ECO:0000256" key="4">
    <source>
        <dbReference type="ARBA" id="ARBA00023136"/>
    </source>
</evidence>
<reference evidence="5 6" key="1">
    <citation type="submission" date="2018-06" db="EMBL/GenBank/DDBJ databases">
        <authorList>
            <consortium name="Pathogen Informatics"/>
            <person name="Doyle S."/>
        </authorList>
    </citation>
    <scope>NUCLEOTIDE SEQUENCE [LARGE SCALE GENOMIC DNA]</scope>
    <source>
        <strain evidence="5 6">NCTC12475</strain>
    </source>
</reference>
<dbReference type="GeneID" id="93090407"/>
<comment type="subcellular location">
    <subcellularLocation>
        <location evidence="1">Membrane</location>
        <topology evidence="1">Multi-pass membrane protein</topology>
    </subcellularLocation>
</comment>
<evidence type="ECO:0000313" key="6">
    <source>
        <dbReference type="Proteomes" id="UP000254920"/>
    </source>
</evidence>
<accession>A0A381DLS8</accession>
<dbReference type="InterPro" id="IPR059112">
    <property type="entry name" value="CysZ/EI24"/>
</dbReference>
<sequence>MIKIFQISIREFLTKKFILLSILPLIVSVLILGGFLVFGGIEFFSMLSDGAESGDFSFIDEAQYPLLTSILAFALTKWVIIFIFYMFGAFFVVIISIVIALIVAGFLTPIVTNHLNQKYYHYHRFEEISFLKSLKLMMIVLLKVCLFLLISIPFLFIPLINLIVVNIPFFYLYYKFMLLDVGSNALNKNDFEILWLRDGGNDFKLSCLVFYIVSLVPFLGLFLQLFFVIFLSNLIYKKHN</sequence>
<keyword evidence="2" id="KW-0812">Transmembrane</keyword>
<evidence type="ECO:0000256" key="2">
    <source>
        <dbReference type="ARBA" id="ARBA00022692"/>
    </source>
</evidence>
<keyword evidence="6" id="KW-1185">Reference proteome</keyword>
<name>A0A381DLS8_9BACT</name>
<dbReference type="RefSeq" id="WP_089182260.1">
    <property type="nucleotide sequence ID" value="NZ_CP043427.1"/>
</dbReference>
<dbReference type="Pfam" id="PF07264">
    <property type="entry name" value="EI24"/>
    <property type="match status" value="1"/>
</dbReference>
<evidence type="ECO:0000256" key="1">
    <source>
        <dbReference type="ARBA" id="ARBA00004141"/>
    </source>
</evidence>
<keyword evidence="3" id="KW-1133">Transmembrane helix</keyword>
<dbReference type="Proteomes" id="UP000254920">
    <property type="component" value="Unassembled WGS sequence"/>
</dbReference>
<evidence type="ECO:0000256" key="3">
    <source>
        <dbReference type="ARBA" id="ARBA00022989"/>
    </source>
</evidence>
<dbReference type="OrthoDB" id="5339118at2"/>
<keyword evidence="4" id="KW-0472">Membrane</keyword>
<organism evidence="5 6">
    <name type="scientific">Campylobacter sputorum subsp. sputorum</name>
    <dbReference type="NCBI Taxonomy" id="32024"/>
    <lineage>
        <taxon>Bacteria</taxon>
        <taxon>Pseudomonadati</taxon>
        <taxon>Campylobacterota</taxon>
        <taxon>Epsilonproteobacteria</taxon>
        <taxon>Campylobacterales</taxon>
        <taxon>Campylobacteraceae</taxon>
        <taxon>Campylobacter</taxon>
    </lineage>
</organism>
<gene>
    <name evidence="5" type="ORF">NCTC12475_01769</name>
</gene>
<dbReference type="AlphaFoldDB" id="A0A381DLS8"/>
<proteinExistence type="predicted"/>